<dbReference type="RefSeq" id="WP_147704962.1">
    <property type="nucleotide sequence ID" value="NZ_VDUY01000005.1"/>
</dbReference>
<organism evidence="6 7">
    <name type="scientific">Zeimonas arvi</name>
    <dbReference type="NCBI Taxonomy" id="2498847"/>
    <lineage>
        <taxon>Bacteria</taxon>
        <taxon>Pseudomonadati</taxon>
        <taxon>Pseudomonadota</taxon>
        <taxon>Betaproteobacteria</taxon>
        <taxon>Burkholderiales</taxon>
        <taxon>Burkholderiaceae</taxon>
        <taxon>Zeimonas</taxon>
    </lineage>
</organism>
<dbReference type="GO" id="GO:0032259">
    <property type="term" value="P:methylation"/>
    <property type="evidence" value="ECO:0007669"/>
    <property type="project" value="UniProtKB-KW"/>
</dbReference>
<dbReference type="OrthoDB" id="281208at2"/>
<feature type="chain" id="PRO_5022958297" evidence="4">
    <location>
        <begin position="32"/>
        <end position="317"/>
    </location>
</feature>
<keyword evidence="3" id="KW-0949">S-adenosyl-L-methionine</keyword>
<dbReference type="PANTHER" id="PTHR13610:SF11">
    <property type="entry name" value="METHYLTRANSFERASE DOMAIN-CONTAINING PROTEIN"/>
    <property type="match status" value="1"/>
</dbReference>
<dbReference type="InterPro" id="IPR029063">
    <property type="entry name" value="SAM-dependent_MTases_sf"/>
</dbReference>
<evidence type="ECO:0000259" key="5">
    <source>
        <dbReference type="Pfam" id="PF13649"/>
    </source>
</evidence>
<dbReference type="Gene3D" id="3.40.50.150">
    <property type="entry name" value="Vaccinia Virus protein VP39"/>
    <property type="match status" value="1"/>
</dbReference>
<keyword evidence="2 6" id="KW-0808">Transferase</keyword>
<dbReference type="PANTHER" id="PTHR13610">
    <property type="entry name" value="METHYLTRANSFERASE DOMAIN-CONTAINING PROTEIN"/>
    <property type="match status" value="1"/>
</dbReference>
<evidence type="ECO:0000256" key="2">
    <source>
        <dbReference type="ARBA" id="ARBA00022679"/>
    </source>
</evidence>
<gene>
    <name evidence="6" type="ORF">FHP08_13295</name>
</gene>
<dbReference type="CDD" id="cd02440">
    <property type="entry name" value="AdoMet_MTases"/>
    <property type="match status" value="1"/>
</dbReference>
<dbReference type="InterPro" id="IPR026170">
    <property type="entry name" value="FAM173A/B"/>
</dbReference>
<dbReference type="Proteomes" id="UP000321548">
    <property type="component" value="Unassembled WGS sequence"/>
</dbReference>
<evidence type="ECO:0000256" key="4">
    <source>
        <dbReference type="SAM" id="SignalP"/>
    </source>
</evidence>
<name>A0A5C8NU76_9BURK</name>
<dbReference type="Pfam" id="PF13649">
    <property type="entry name" value="Methyltransf_25"/>
    <property type="match status" value="1"/>
</dbReference>
<evidence type="ECO:0000313" key="6">
    <source>
        <dbReference type="EMBL" id="TXL64713.1"/>
    </source>
</evidence>
<comment type="caution">
    <text evidence="6">The sequence shown here is derived from an EMBL/GenBank/DDBJ whole genome shotgun (WGS) entry which is preliminary data.</text>
</comment>
<proteinExistence type="predicted"/>
<keyword evidence="7" id="KW-1185">Reference proteome</keyword>
<dbReference type="SUPFAM" id="SSF53335">
    <property type="entry name" value="S-adenosyl-L-methionine-dependent methyltransferases"/>
    <property type="match status" value="1"/>
</dbReference>
<sequence>MPSIRTRRDFLALSGASLLLGGAAAPGAGLAGTLLAQAPAGGAQDYQPQRGQSGKDVIWIPTPDKLVTRMLSMAQVSASDFVIDLGAGDGKIVIAAAREFGARGLGVEYEPQMVEHARRNAQAAGVADRARFEKADIFESDFSPASVITMYLLPHLNMRLRHRLMALKPGTRVVSHEFRLGNWTPDETSRVGSASTHLWLVPANFGGDWQLRFPQRKGPAVAALAVEQTFQNFRGRIVFEDFETSFREPKVAGDTVRFAFTDEEGRLRRFDGRIDGDNVSGTVYDGASGAPFTATRIGKAPAIIGSAPAQENEIYDN</sequence>
<protein>
    <submittedName>
        <fullName evidence="6">Class I SAM-dependent methyltransferase</fullName>
    </submittedName>
</protein>
<dbReference type="PROSITE" id="PS51318">
    <property type="entry name" value="TAT"/>
    <property type="match status" value="1"/>
</dbReference>
<keyword evidence="1 6" id="KW-0489">Methyltransferase</keyword>
<keyword evidence="4" id="KW-0732">Signal</keyword>
<dbReference type="EMBL" id="VDUY01000005">
    <property type="protein sequence ID" value="TXL64713.1"/>
    <property type="molecule type" value="Genomic_DNA"/>
</dbReference>
<feature type="domain" description="Methyltransferase" evidence="5">
    <location>
        <begin position="82"/>
        <end position="159"/>
    </location>
</feature>
<feature type="signal peptide" evidence="4">
    <location>
        <begin position="1"/>
        <end position="31"/>
    </location>
</feature>
<dbReference type="InterPro" id="IPR041698">
    <property type="entry name" value="Methyltransf_25"/>
</dbReference>
<evidence type="ECO:0000256" key="1">
    <source>
        <dbReference type="ARBA" id="ARBA00022603"/>
    </source>
</evidence>
<evidence type="ECO:0000256" key="3">
    <source>
        <dbReference type="ARBA" id="ARBA00022691"/>
    </source>
</evidence>
<dbReference type="InterPro" id="IPR006311">
    <property type="entry name" value="TAT_signal"/>
</dbReference>
<evidence type="ECO:0000313" key="7">
    <source>
        <dbReference type="Proteomes" id="UP000321548"/>
    </source>
</evidence>
<accession>A0A5C8NU76</accession>
<dbReference type="AlphaFoldDB" id="A0A5C8NU76"/>
<dbReference type="GO" id="GO:0016279">
    <property type="term" value="F:protein-lysine N-methyltransferase activity"/>
    <property type="evidence" value="ECO:0007669"/>
    <property type="project" value="InterPro"/>
</dbReference>
<reference evidence="6 7" key="1">
    <citation type="submission" date="2019-06" db="EMBL/GenBank/DDBJ databases">
        <title>Quisquiliibacterium sp. nov., isolated from a maize field.</title>
        <authorList>
            <person name="Lin S.-Y."/>
            <person name="Tsai C.-F."/>
            <person name="Young C.-C."/>
        </authorList>
    </citation>
    <scope>NUCLEOTIDE SEQUENCE [LARGE SCALE GENOMIC DNA]</scope>
    <source>
        <strain evidence="6 7">CC-CFT501</strain>
    </source>
</reference>